<organism evidence="7 8">
    <name type="scientific">Pendulispora albinea</name>
    <dbReference type="NCBI Taxonomy" id="2741071"/>
    <lineage>
        <taxon>Bacteria</taxon>
        <taxon>Pseudomonadati</taxon>
        <taxon>Myxococcota</taxon>
        <taxon>Myxococcia</taxon>
        <taxon>Myxococcales</taxon>
        <taxon>Sorangiineae</taxon>
        <taxon>Pendulisporaceae</taxon>
        <taxon>Pendulispora</taxon>
    </lineage>
</organism>
<dbReference type="InterPro" id="IPR051337">
    <property type="entry name" value="OPA_Antiporter"/>
</dbReference>
<dbReference type="InterPro" id="IPR036259">
    <property type="entry name" value="MFS_trans_sf"/>
</dbReference>
<dbReference type="PANTHER" id="PTHR43826:SF3">
    <property type="entry name" value="GLUCOSE-6-PHOSPHATE EXCHANGER SLC37A4"/>
    <property type="match status" value="1"/>
</dbReference>
<feature type="transmembrane region" description="Helical" evidence="5">
    <location>
        <begin position="210"/>
        <end position="232"/>
    </location>
</feature>
<dbReference type="PANTHER" id="PTHR43826">
    <property type="entry name" value="GLUCOSE-6-PHOSPHATE EXCHANGER SLC37A4"/>
    <property type="match status" value="1"/>
</dbReference>
<evidence type="ECO:0000256" key="2">
    <source>
        <dbReference type="ARBA" id="ARBA00022692"/>
    </source>
</evidence>
<evidence type="ECO:0000256" key="4">
    <source>
        <dbReference type="ARBA" id="ARBA00023136"/>
    </source>
</evidence>
<feature type="transmembrane region" description="Helical" evidence="5">
    <location>
        <begin position="6"/>
        <end position="25"/>
    </location>
</feature>
<dbReference type="Pfam" id="PF07690">
    <property type="entry name" value="MFS_1"/>
    <property type="match status" value="1"/>
</dbReference>
<feature type="transmembrane region" description="Helical" evidence="5">
    <location>
        <begin position="272"/>
        <end position="290"/>
    </location>
</feature>
<evidence type="ECO:0000313" key="8">
    <source>
        <dbReference type="Proteomes" id="UP001370348"/>
    </source>
</evidence>
<feature type="transmembrane region" description="Helical" evidence="5">
    <location>
        <begin position="342"/>
        <end position="362"/>
    </location>
</feature>
<dbReference type="SUPFAM" id="SSF103473">
    <property type="entry name" value="MFS general substrate transporter"/>
    <property type="match status" value="1"/>
</dbReference>
<dbReference type="EMBL" id="CP089984">
    <property type="protein sequence ID" value="WXB16737.1"/>
    <property type="molecule type" value="Genomic_DNA"/>
</dbReference>
<evidence type="ECO:0000256" key="5">
    <source>
        <dbReference type="SAM" id="Phobius"/>
    </source>
</evidence>
<feature type="transmembrane region" description="Helical" evidence="5">
    <location>
        <begin position="181"/>
        <end position="198"/>
    </location>
</feature>
<accession>A0ABZ2M567</accession>
<dbReference type="InterPro" id="IPR011701">
    <property type="entry name" value="MFS"/>
</dbReference>
<dbReference type="RefSeq" id="WP_394826367.1">
    <property type="nucleotide sequence ID" value="NZ_CP089984.1"/>
</dbReference>
<evidence type="ECO:0000256" key="3">
    <source>
        <dbReference type="ARBA" id="ARBA00022989"/>
    </source>
</evidence>
<dbReference type="Proteomes" id="UP001370348">
    <property type="component" value="Chromosome"/>
</dbReference>
<dbReference type="InterPro" id="IPR000849">
    <property type="entry name" value="Sugar_P_transporter"/>
</dbReference>
<dbReference type="Gene3D" id="1.20.1250.20">
    <property type="entry name" value="MFS general substrate transporter like domains"/>
    <property type="match status" value="2"/>
</dbReference>
<feature type="transmembrane region" description="Helical" evidence="5">
    <location>
        <begin position="398"/>
        <end position="419"/>
    </location>
</feature>
<keyword evidence="4 5" id="KW-0472">Membrane</keyword>
<proteinExistence type="predicted"/>
<dbReference type="PROSITE" id="PS50850">
    <property type="entry name" value="MFS"/>
    <property type="match status" value="1"/>
</dbReference>
<feature type="domain" description="Major facilitator superfamily (MFS) profile" evidence="6">
    <location>
        <begin position="46"/>
        <end position="458"/>
    </location>
</feature>
<keyword evidence="2 5" id="KW-0812">Transmembrane</keyword>
<keyword evidence="3 5" id="KW-1133">Transmembrane helix</keyword>
<evidence type="ECO:0000256" key="1">
    <source>
        <dbReference type="ARBA" id="ARBA00004127"/>
    </source>
</evidence>
<dbReference type="PIRSF" id="PIRSF002808">
    <property type="entry name" value="Hexose_phosphate_transp"/>
    <property type="match status" value="1"/>
</dbReference>
<feature type="transmembrane region" description="Helical" evidence="5">
    <location>
        <begin position="368"/>
        <end position="386"/>
    </location>
</feature>
<feature type="transmembrane region" description="Helical" evidence="5">
    <location>
        <begin position="51"/>
        <end position="67"/>
    </location>
</feature>
<sequence>MPSWVTELAPIAILLAVIGVVSLRLPRVDLAGEGGAHAGLRHSPAFVRRRFLNWFPVGLTYAFLYMGRYNLTVCKNALGQVMSKEDFGTIFSIGTVVYGFAFVLNGPLTDKWGGRRTILLSAVGAALANLGMGWVLLSGRRHDLPGVFAPLYALNMYFQSFGAVSIVKVNAAWFHVRERGTFGGVFGILISLGIYFAYDWGQFIVDHAELHWVFFVPALLLLACAVFDAAWVRDTPGQAGHLDFDTADSSSGDTGPALTVFEVGRRMLRHPVIMTIALVEFCSGYLRNAIMQWYPIMAKETGIAKTFIPAHWGMMTCIAGILGGVFAGLISDRIFHSRRGPVSAVLYGAMLAGTAAMFAALATPLLGWLVVFLSLCIIGVHGMLSGTASMDFGGKKNVGVAVGLIDGFVYLGTAVQAYVLGRVLPKGQDARSPETWWQWPLVMVPAALAGFLLATRVWNAKPKPREFAAQDG</sequence>
<dbReference type="InterPro" id="IPR020846">
    <property type="entry name" value="MFS_dom"/>
</dbReference>
<protein>
    <submittedName>
        <fullName evidence="7">MFS transporter</fullName>
    </submittedName>
</protein>
<evidence type="ECO:0000259" key="6">
    <source>
        <dbReference type="PROSITE" id="PS50850"/>
    </source>
</evidence>
<keyword evidence="8" id="KW-1185">Reference proteome</keyword>
<feature type="transmembrane region" description="Helical" evidence="5">
    <location>
        <begin position="149"/>
        <end position="169"/>
    </location>
</feature>
<feature type="transmembrane region" description="Helical" evidence="5">
    <location>
        <begin position="118"/>
        <end position="137"/>
    </location>
</feature>
<name>A0ABZ2M567_9BACT</name>
<comment type="subcellular location">
    <subcellularLocation>
        <location evidence="1">Endomembrane system</location>
        <topology evidence="1">Multi-pass membrane protein</topology>
    </subcellularLocation>
</comment>
<reference evidence="7 8" key="1">
    <citation type="submission" date="2021-12" db="EMBL/GenBank/DDBJ databases">
        <title>Discovery of the Pendulisporaceae a myxobacterial family with distinct sporulation behavior and unique specialized metabolism.</title>
        <authorList>
            <person name="Garcia R."/>
            <person name="Popoff A."/>
            <person name="Bader C.D."/>
            <person name="Loehr J."/>
            <person name="Walesch S."/>
            <person name="Walt C."/>
            <person name="Boldt J."/>
            <person name="Bunk B."/>
            <person name="Haeckl F.J.F.P.J."/>
            <person name="Gunesch A.P."/>
            <person name="Birkelbach J."/>
            <person name="Nuebel U."/>
            <person name="Pietschmann T."/>
            <person name="Bach T."/>
            <person name="Mueller R."/>
        </authorList>
    </citation>
    <scope>NUCLEOTIDE SEQUENCE [LARGE SCALE GENOMIC DNA]</scope>
    <source>
        <strain evidence="7 8">MSr11954</strain>
    </source>
</reference>
<gene>
    <name evidence="7" type="ORF">LZC94_05535</name>
</gene>
<evidence type="ECO:0000313" key="7">
    <source>
        <dbReference type="EMBL" id="WXB16737.1"/>
    </source>
</evidence>
<feature type="transmembrane region" description="Helical" evidence="5">
    <location>
        <begin position="439"/>
        <end position="458"/>
    </location>
</feature>
<feature type="transmembrane region" description="Helical" evidence="5">
    <location>
        <begin position="310"/>
        <end position="330"/>
    </location>
</feature>
<feature type="transmembrane region" description="Helical" evidence="5">
    <location>
        <begin position="87"/>
        <end position="106"/>
    </location>
</feature>